<dbReference type="Pfam" id="PF01522">
    <property type="entry name" value="Polysacc_deac_1"/>
    <property type="match status" value="1"/>
</dbReference>
<comment type="caution">
    <text evidence="2">The sequence shown here is derived from an EMBL/GenBank/DDBJ whole genome shotgun (WGS) entry which is preliminary data.</text>
</comment>
<name>A0A1Y2K4F7_9PROT</name>
<dbReference type="PROSITE" id="PS51677">
    <property type="entry name" value="NODB"/>
    <property type="match status" value="1"/>
</dbReference>
<dbReference type="InterPro" id="IPR011330">
    <property type="entry name" value="Glyco_hydro/deAcase_b/a-brl"/>
</dbReference>
<dbReference type="Proteomes" id="UP000194003">
    <property type="component" value="Unassembled WGS sequence"/>
</dbReference>
<proteinExistence type="predicted"/>
<evidence type="ECO:0000259" key="1">
    <source>
        <dbReference type="PROSITE" id="PS51677"/>
    </source>
</evidence>
<dbReference type="GO" id="GO:0016810">
    <property type="term" value="F:hydrolase activity, acting on carbon-nitrogen (but not peptide) bonds"/>
    <property type="evidence" value="ECO:0007669"/>
    <property type="project" value="InterPro"/>
</dbReference>
<feature type="domain" description="NodB homology" evidence="1">
    <location>
        <begin position="17"/>
        <end position="145"/>
    </location>
</feature>
<protein>
    <submittedName>
        <fullName evidence="2">Putative polysaccharide deacetylase</fullName>
    </submittedName>
</protein>
<dbReference type="GO" id="GO:0005975">
    <property type="term" value="P:carbohydrate metabolic process"/>
    <property type="evidence" value="ECO:0007669"/>
    <property type="project" value="InterPro"/>
</dbReference>
<dbReference type="PANTHER" id="PTHR47561:SF1">
    <property type="entry name" value="POLYSACCHARIDE DEACETYLASE FAMILY PROTEIN (AFU_ORTHOLOGUE AFUA_6G05030)"/>
    <property type="match status" value="1"/>
</dbReference>
<sequence>MDVDCLHGHAQGWGRRRRLLQRDEAHIGLSYTRWLPRFLDLLEAQRAPCTFFLVADFARHPICRPTLRRLLDAGHEVACHSLTHPLELRHLSRARQWRELHDSRKLLQDLTGQPVYGFRGPGYAMDAALAEMLLQAGYRYDSSVMPGRLFPAYKWAAHLADRALGVAPTAFPAGVRRAAGGVFTLARNAAEETLTELPLNVTPRLGAPWVSFIIRQPARMTRTLHAIAARERTLIYQFHDFELMEHADPTEARLTRATQRDRKHPLSARLALFAQVIAALRAQATLATAATVAHCWSPTPAAAPLRPPAPLCHQETAS</sequence>
<dbReference type="Gene3D" id="3.20.20.370">
    <property type="entry name" value="Glycoside hydrolase/deacetylase"/>
    <property type="match status" value="1"/>
</dbReference>
<reference evidence="2 3" key="1">
    <citation type="journal article" date="2016" name="BMC Genomics">
        <title>Combined genomic and structural analyses of a cultured magnetotactic bacterium reveals its niche adaptation to a dynamic environment.</title>
        <authorList>
            <person name="Araujo A.C."/>
            <person name="Morillo V."/>
            <person name="Cypriano J."/>
            <person name="Teixeira L.C."/>
            <person name="Leao P."/>
            <person name="Lyra S."/>
            <person name="Almeida L.G."/>
            <person name="Bazylinski D.A."/>
            <person name="Vasconcellos A.T."/>
            <person name="Abreu F."/>
            <person name="Lins U."/>
        </authorList>
    </citation>
    <scope>NUCLEOTIDE SEQUENCE [LARGE SCALE GENOMIC DNA]</scope>
    <source>
        <strain evidence="2 3">IT-1</strain>
    </source>
</reference>
<dbReference type="EMBL" id="LVJN01000020">
    <property type="protein sequence ID" value="OSM01925.1"/>
    <property type="molecule type" value="Genomic_DNA"/>
</dbReference>
<dbReference type="STRING" id="1434232.MAIT1_01991"/>
<dbReference type="AlphaFoldDB" id="A0A1Y2K4F7"/>
<dbReference type="SUPFAM" id="SSF88713">
    <property type="entry name" value="Glycoside hydrolase/deacetylase"/>
    <property type="match status" value="1"/>
</dbReference>
<dbReference type="PANTHER" id="PTHR47561">
    <property type="entry name" value="POLYSACCHARIDE DEACETYLASE FAMILY PROTEIN (AFU_ORTHOLOGUE AFUA_6G05030)"/>
    <property type="match status" value="1"/>
</dbReference>
<gene>
    <name evidence="2" type="ORF">MAIT1_01991</name>
</gene>
<accession>A0A1Y2K4F7</accession>
<evidence type="ECO:0000313" key="3">
    <source>
        <dbReference type="Proteomes" id="UP000194003"/>
    </source>
</evidence>
<dbReference type="InterPro" id="IPR002509">
    <property type="entry name" value="NODB_dom"/>
</dbReference>
<evidence type="ECO:0000313" key="2">
    <source>
        <dbReference type="EMBL" id="OSM01925.1"/>
    </source>
</evidence>
<organism evidence="2 3">
    <name type="scientific">Magnetofaba australis IT-1</name>
    <dbReference type="NCBI Taxonomy" id="1434232"/>
    <lineage>
        <taxon>Bacteria</taxon>
        <taxon>Pseudomonadati</taxon>
        <taxon>Pseudomonadota</taxon>
        <taxon>Magnetococcia</taxon>
        <taxon>Magnetococcales</taxon>
        <taxon>Magnetococcaceae</taxon>
        <taxon>Magnetofaba</taxon>
    </lineage>
</organism>
<keyword evidence="3" id="KW-1185">Reference proteome</keyword>